<keyword evidence="2" id="KW-0812">Transmembrane</keyword>
<dbReference type="AlphaFoldDB" id="A0A9X0ZY86"/>
<evidence type="ECO:0000313" key="3">
    <source>
        <dbReference type="EMBL" id="MBS9341561.1"/>
    </source>
</evidence>
<reference evidence="3" key="1">
    <citation type="submission" date="2021-04" db="EMBL/GenBank/DDBJ databases">
        <title>Genomic characterization of endocarditis-associated Neisseria elongata subsp. nitroreducens.</title>
        <authorList>
            <person name="Schorner M."/>
            <person name="Passarelli-Araujo H."/>
            <person name="Scheffer M."/>
            <person name="Barazzetti F."/>
            <person name="Martins J."/>
            <person name="Machado H."/>
            <person name="Palmeiro J."/>
            <person name="Bazzo M."/>
        </authorList>
    </citation>
    <scope>NUCLEOTIDE SEQUENCE</scope>
    <source>
        <strain evidence="3">Nel_M001</strain>
    </source>
</reference>
<feature type="transmembrane region" description="Helical" evidence="2">
    <location>
        <begin position="34"/>
        <end position="54"/>
    </location>
</feature>
<accession>A0A9X0ZY86</accession>
<keyword evidence="2" id="KW-1133">Transmembrane helix</keyword>
<evidence type="ECO:0000313" key="4">
    <source>
        <dbReference type="Proteomes" id="UP000708805"/>
    </source>
</evidence>
<organism evidence="3 4">
    <name type="scientific">Neisseria elongata subsp. nitroreducens</name>
    <dbReference type="NCBI Taxonomy" id="90367"/>
    <lineage>
        <taxon>Bacteria</taxon>
        <taxon>Pseudomonadati</taxon>
        <taxon>Pseudomonadota</taxon>
        <taxon>Betaproteobacteria</taxon>
        <taxon>Neisseriales</taxon>
        <taxon>Neisseriaceae</taxon>
        <taxon>Neisseria</taxon>
    </lineage>
</organism>
<dbReference type="EMBL" id="JAGJWT010000016">
    <property type="protein sequence ID" value="MBS9341561.1"/>
    <property type="molecule type" value="Genomic_DNA"/>
</dbReference>
<gene>
    <name evidence="3" type="ORF">J8641_12295</name>
</gene>
<proteinExistence type="predicted"/>
<sequence>MAGSETVRPSKNRDTVGQADVRETETSKPARKKCYRGTASSLLWAGGLAAFALYMLWGMFFWLLFLPVALLKIVQHLSAMLFRRPERKLRACKAAVWLVITLISYGITLYRETAVTENALRAADAVERYRAAHNAYPPNLAAAGITEEKGLYRLYYFTSDSRPEPQLGYPSPFTPFDRYFYDFDRREYVFYPD</sequence>
<name>A0A9X0ZY86_NEIEL</name>
<evidence type="ECO:0000256" key="2">
    <source>
        <dbReference type="SAM" id="Phobius"/>
    </source>
</evidence>
<dbReference type="Proteomes" id="UP000708805">
    <property type="component" value="Unassembled WGS sequence"/>
</dbReference>
<keyword evidence="2" id="KW-0472">Membrane</keyword>
<comment type="caution">
    <text evidence="3">The sequence shown here is derived from an EMBL/GenBank/DDBJ whole genome shotgun (WGS) entry which is preliminary data.</text>
</comment>
<evidence type="ECO:0000256" key="1">
    <source>
        <dbReference type="SAM" id="MobiDB-lite"/>
    </source>
</evidence>
<protein>
    <submittedName>
        <fullName evidence="3">Uncharacterized protein</fullName>
    </submittedName>
</protein>
<feature type="region of interest" description="Disordered" evidence="1">
    <location>
        <begin position="1"/>
        <end position="27"/>
    </location>
</feature>
<dbReference type="RefSeq" id="WP_214038512.1">
    <property type="nucleotide sequence ID" value="NZ_JAGJWT010000016.1"/>
</dbReference>